<dbReference type="Proteomes" id="UP000230423">
    <property type="component" value="Unassembled WGS sequence"/>
</dbReference>
<feature type="non-terminal residue" evidence="1">
    <location>
        <position position="110"/>
    </location>
</feature>
<accession>A0A2G9UXN2</accession>
<keyword evidence="2" id="KW-1185">Reference proteome</keyword>
<evidence type="ECO:0000313" key="2">
    <source>
        <dbReference type="Proteomes" id="UP000230423"/>
    </source>
</evidence>
<protein>
    <submittedName>
        <fullName evidence="1">Uncharacterized protein</fullName>
    </submittedName>
</protein>
<dbReference type="AlphaFoldDB" id="A0A2G9UXN2"/>
<gene>
    <name evidence="1" type="ORF">TELCIR_03085</name>
</gene>
<dbReference type="EMBL" id="KZ345205">
    <property type="protein sequence ID" value="PIO74896.1"/>
    <property type="molecule type" value="Genomic_DNA"/>
</dbReference>
<sequence length="110" mass="12579">MIDVGPPTHIPLQQAIIYDDVVENGMYDDMYDVNLPKEDTSDGRVRVLIDPKPPEKVRLTYDEYYDRKVSKNMQEMEVNAATIEMAAPVRQSNRPNGARNVDWVIDAVAR</sequence>
<proteinExistence type="predicted"/>
<reference evidence="1 2" key="1">
    <citation type="submission" date="2015-09" db="EMBL/GenBank/DDBJ databases">
        <title>Draft genome of the parasitic nematode Teladorsagia circumcincta isolate WARC Sus (inbred).</title>
        <authorList>
            <person name="Mitreva M."/>
        </authorList>
    </citation>
    <scope>NUCLEOTIDE SEQUENCE [LARGE SCALE GENOMIC DNA]</scope>
    <source>
        <strain evidence="1 2">S</strain>
    </source>
</reference>
<name>A0A2G9UXN2_TELCI</name>
<organism evidence="1 2">
    <name type="scientific">Teladorsagia circumcincta</name>
    <name type="common">Brown stomach worm</name>
    <name type="synonym">Ostertagia circumcincta</name>
    <dbReference type="NCBI Taxonomy" id="45464"/>
    <lineage>
        <taxon>Eukaryota</taxon>
        <taxon>Metazoa</taxon>
        <taxon>Ecdysozoa</taxon>
        <taxon>Nematoda</taxon>
        <taxon>Chromadorea</taxon>
        <taxon>Rhabditida</taxon>
        <taxon>Rhabditina</taxon>
        <taxon>Rhabditomorpha</taxon>
        <taxon>Strongyloidea</taxon>
        <taxon>Trichostrongylidae</taxon>
        <taxon>Teladorsagia</taxon>
    </lineage>
</organism>
<evidence type="ECO:0000313" key="1">
    <source>
        <dbReference type="EMBL" id="PIO74896.1"/>
    </source>
</evidence>